<accession>Q8SZJ5</accession>
<protein>
    <submittedName>
        <fullName evidence="2">GH25089p</fullName>
    </submittedName>
</protein>
<dbReference type="EMBL" id="AY070844">
    <property type="protein sequence ID" value="AAL48466.1"/>
    <property type="molecule type" value="mRNA"/>
</dbReference>
<feature type="region of interest" description="Disordered" evidence="1">
    <location>
        <begin position="1"/>
        <end position="21"/>
    </location>
</feature>
<evidence type="ECO:0000313" key="2">
    <source>
        <dbReference type="EMBL" id="AAL48466.1"/>
    </source>
</evidence>
<reference evidence="2" key="1">
    <citation type="submission" date="2003-02" db="EMBL/GenBank/DDBJ databases">
        <authorList>
            <person name="Stapleton M."/>
            <person name="Brokstein P."/>
            <person name="Hong L."/>
            <person name="Agbayani A."/>
            <person name="Carlson J."/>
            <person name="Champe M."/>
            <person name="Chavez C."/>
            <person name="Dorsett V."/>
            <person name="Dresnek D."/>
            <person name="Farfan D."/>
            <person name="Frise E."/>
            <person name="George R."/>
            <person name="Gonzalez M."/>
            <person name="Guarin H."/>
            <person name="Kronmiller B."/>
            <person name="Li P."/>
            <person name="Liao G."/>
            <person name="Miranda A."/>
            <person name="Mungall C.J."/>
            <person name="Nunoo J."/>
            <person name="Pacleb J."/>
            <person name="Paragas V."/>
            <person name="Park S."/>
            <person name="Patel S."/>
            <person name="Phouanenavong S."/>
            <person name="Wan K."/>
            <person name="Yu C."/>
            <person name="Lewis S.E."/>
            <person name="Rubin G.M."/>
            <person name="Celniker S."/>
        </authorList>
    </citation>
    <scope>NUCLEOTIDE SEQUENCE</scope>
    <source>
        <strain evidence="2">Berkeley</strain>
    </source>
</reference>
<sequence length="64" mass="7395">MISRSHTLHPNTLPPSQPIANQDQNQNLIQDQIQIQIQIQRATALSTYCTQLVLKIQHTVRLMY</sequence>
<proteinExistence type="evidence at transcript level"/>
<evidence type="ECO:0000256" key="1">
    <source>
        <dbReference type="SAM" id="MobiDB-lite"/>
    </source>
</evidence>
<organism evidence="2">
    <name type="scientific">Drosophila melanogaster</name>
    <name type="common">Fruit fly</name>
    <dbReference type="NCBI Taxonomy" id="7227"/>
    <lineage>
        <taxon>Eukaryota</taxon>
        <taxon>Metazoa</taxon>
        <taxon>Ecdysozoa</taxon>
        <taxon>Arthropoda</taxon>
        <taxon>Hexapoda</taxon>
        <taxon>Insecta</taxon>
        <taxon>Pterygota</taxon>
        <taxon>Neoptera</taxon>
        <taxon>Endopterygota</taxon>
        <taxon>Diptera</taxon>
        <taxon>Brachycera</taxon>
        <taxon>Muscomorpha</taxon>
        <taxon>Ephydroidea</taxon>
        <taxon>Drosophilidae</taxon>
        <taxon>Drosophila</taxon>
        <taxon>Sophophora</taxon>
    </lineage>
</organism>
<dbReference type="AlphaFoldDB" id="Q8SZJ5"/>
<feature type="compositionally biased region" description="Polar residues" evidence="1">
    <location>
        <begin position="1"/>
        <end position="10"/>
    </location>
</feature>
<name>Q8SZJ5_DROME</name>